<dbReference type="PIRSF" id="PIRSF038991">
    <property type="entry name" value="Protein_AbrB"/>
    <property type="match status" value="1"/>
</dbReference>
<keyword evidence="1" id="KW-0812">Transmembrane</keyword>
<feature type="transmembrane region" description="Helical" evidence="1">
    <location>
        <begin position="250"/>
        <end position="268"/>
    </location>
</feature>
<protein>
    <submittedName>
        <fullName evidence="2">AbrB family transcriptional regulator</fullName>
    </submittedName>
</protein>
<proteinExistence type="predicted"/>
<evidence type="ECO:0000256" key="1">
    <source>
        <dbReference type="SAM" id="Phobius"/>
    </source>
</evidence>
<feature type="transmembrane region" description="Helical" evidence="1">
    <location>
        <begin position="169"/>
        <end position="188"/>
    </location>
</feature>
<sequence length="365" mass="37307">MPPDAPERAKQLEPEKKSRHSVFMLRATLLSLALGSLGALAAATAGMPAPFLTGPATAVSLAGILGLRCAVPTVIRNACFVAIGLGLGSSVSPEILANAVKWPASLLGMAVCVVLIMWLGSLLLRHLFRCDPRTAVLGSTPGHLSFVLGLSLDTGANTAFISVVQSLRVLFLTLATPAAIAFGTDADLTAIPRVVEQLSLVHLGLLALLSVLAGYGLGLLRAPAAFLLGGMFVSVIGHGTGLTPGRVPPLLTNTAMVCMGTLIGTRFSGVGLGQIKEASLAAILLTGGSIAIVALASLAVVATVDLPFADVILALAPGGLETMIAMSAFVGADPAFVGFHHVARMFLLSALIPMAMARTKQQMTP</sequence>
<dbReference type="Pfam" id="PF05145">
    <property type="entry name" value="AbrB"/>
    <property type="match status" value="1"/>
</dbReference>
<feature type="transmembrane region" description="Helical" evidence="1">
    <location>
        <begin position="51"/>
        <end position="71"/>
    </location>
</feature>
<dbReference type="RefSeq" id="WP_133344115.1">
    <property type="nucleotide sequence ID" value="NZ_SMZO01000060.1"/>
</dbReference>
<dbReference type="InterPro" id="IPR007820">
    <property type="entry name" value="AbrB_fam"/>
</dbReference>
<feature type="transmembrane region" description="Helical" evidence="1">
    <location>
        <begin position="224"/>
        <end position="243"/>
    </location>
</feature>
<feature type="transmembrane region" description="Helical" evidence="1">
    <location>
        <begin position="78"/>
        <end position="96"/>
    </location>
</feature>
<feature type="transmembrane region" description="Helical" evidence="1">
    <location>
        <begin position="338"/>
        <end position="357"/>
    </location>
</feature>
<dbReference type="AlphaFoldDB" id="A0A4R6AN01"/>
<accession>A0A4R6AN01</accession>
<dbReference type="PANTHER" id="PTHR38457">
    <property type="entry name" value="REGULATOR ABRB-RELATED"/>
    <property type="match status" value="1"/>
</dbReference>
<dbReference type="OrthoDB" id="7157734at2"/>
<dbReference type="GO" id="GO:0016020">
    <property type="term" value="C:membrane"/>
    <property type="evidence" value="ECO:0007669"/>
    <property type="project" value="InterPro"/>
</dbReference>
<feature type="transmembrane region" description="Helical" evidence="1">
    <location>
        <begin position="102"/>
        <end position="124"/>
    </location>
</feature>
<gene>
    <name evidence="2" type="ORF">E2L05_17520</name>
</gene>
<comment type="caution">
    <text evidence="2">The sequence shown here is derived from an EMBL/GenBank/DDBJ whole genome shotgun (WGS) entry which is preliminary data.</text>
</comment>
<keyword evidence="1" id="KW-0472">Membrane</keyword>
<feature type="transmembrane region" description="Helical" evidence="1">
    <location>
        <begin position="200"/>
        <end position="218"/>
    </location>
</feature>
<feature type="transmembrane region" description="Helical" evidence="1">
    <location>
        <begin position="280"/>
        <end position="304"/>
    </location>
</feature>
<evidence type="ECO:0000313" key="3">
    <source>
        <dbReference type="Proteomes" id="UP000294562"/>
    </source>
</evidence>
<dbReference type="PANTHER" id="PTHR38457:SF1">
    <property type="entry name" value="REGULATOR ABRB-RELATED"/>
    <property type="match status" value="1"/>
</dbReference>
<name>A0A4R6AN01_9RHOB</name>
<dbReference type="GO" id="GO:0010468">
    <property type="term" value="P:regulation of gene expression"/>
    <property type="evidence" value="ECO:0007669"/>
    <property type="project" value="InterPro"/>
</dbReference>
<organism evidence="2 3">
    <name type="scientific">Meridianimarinicoccus aquatilis</name>
    <dbReference type="NCBI Taxonomy" id="2552766"/>
    <lineage>
        <taxon>Bacteria</taxon>
        <taxon>Pseudomonadati</taxon>
        <taxon>Pseudomonadota</taxon>
        <taxon>Alphaproteobacteria</taxon>
        <taxon>Rhodobacterales</taxon>
        <taxon>Paracoccaceae</taxon>
        <taxon>Meridianimarinicoccus</taxon>
    </lineage>
</organism>
<reference evidence="2 3" key="1">
    <citation type="submission" date="2019-03" db="EMBL/GenBank/DDBJ databases">
        <title>Rhodobacteraceae bacterium SM1902, a new member of the family Rhodobacteraceae isolated from Yantai.</title>
        <authorList>
            <person name="Sun Y."/>
        </authorList>
    </citation>
    <scope>NUCLEOTIDE SEQUENCE [LARGE SCALE GENOMIC DNA]</scope>
    <source>
        <strain evidence="2 3">SM1902</strain>
    </source>
</reference>
<evidence type="ECO:0000313" key="2">
    <source>
        <dbReference type="EMBL" id="TDL84694.1"/>
    </source>
</evidence>
<dbReference type="EMBL" id="SMZO01000060">
    <property type="protein sequence ID" value="TDL84694.1"/>
    <property type="molecule type" value="Genomic_DNA"/>
</dbReference>
<keyword evidence="3" id="KW-1185">Reference proteome</keyword>
<dbReference type="Proteomes" id="UP000294562">
    <property type="component" value="Unassembled WGS sequence"/>
</dbReference>
<keyword evidence="1" id="KW-1133">Transmembrane helix</keyword>